<proteinExistence type="predicted"/>
<evidence type="ECO:0000313" key="1">
    <source>
        <dbReference type="EMBL" id="SBS93267.1"/>
    </source>
</evidence>
<gene>
    <name evidence="1" type="ORF">POVCU2_0080020</name>
</gene>
<accession>A0A1A8WN36</accession>
<reference evidence="2" key="1">
    <citation type="submission" date="2016-05" db="EMBL/GenBank/DDBJ databases">
        <authorList>
            <person name="Naeem Raeece"/>
        </authorList>
    </citation>
    <scope>NUCLEOTIDE SEQUENCE [LARGE SCALE GENOMIC DNA]</scope>
</reference>
<dbReference type="Proteomes" id="UP000078560">
    <property type="component" value="Unassembled WGS sequence"/>
</dbReference>
<evidence type="ECO:0000313" key="2">
    <source>
        <dbReference type="Proteomes" id="UP000078560"/>
    </source>
</evidence>
<protein>
    <submittedName>
        <fullName evidence="1">PIR Superfamily Protein</fullName>
    </submittedName>
</protein>
<dbReference type="EMBL" id="FLQU01001489">
    <property type="protein sequence ID" value="SBS93267.1"/>
    <property type="molecule type" value="Genomic_DNA"/>
</dbReference>
<dbReference type="AlphaFoldDB" id="A0A1A8WN36"/>
<dbReference type="InterPro" id="IPR008780">
    <property type="entry name" value="Plasmodium_Vir"/>
</dbReference>
<sequence length="324" mass="38425">MVTSRDKQHILSENDLPAKFFDDKCNDRLNIGILNNVHNAEELKNPIGIWVVDFKDQFEQYFKEELKRSEEKAFREKRCRDFNYWVFHVIEKIREIEKDAVKKNDNIEGIKEFTEKIFRENNEFGCSLDIKGTTEQRFIKKELDNFCENRDSFKKKLSSYNHAECEKYKNYINMTISSFNEFILTGHTKENAYLHINDECNFNKRCAIFPIIQCYSNEMVVTEHVETSENEPCKNIDEYLKATWNYNTIKNLLPVSSPVAGVIVISLALYKFFPIRSWISRERSNFNILPDGFNKPEMPDFLDLPDFVNDISENNMYQIAYHIT</sequence>
<name>A0A1A8WN36_PLAOA</name>
<dbReference type="Pfam" id="PF05795">
    <property type="entry name" value="Plasmodium_Vir"/>
    <property type="match status" value="1"/>
</dbReference>
<organism evidence="1 2">
    <name type="scientific">Plasmodium ovale curtisi</name>
    <dbReference type="NCBI Taxonomy" id="864141"/>
    <lineage>
        <taxon>Eukaryota</taxon>
        <taxon>Sar</taxon>
        <taxon>Alveolata</taxon>
        <taxon>Apicomplexa</taxon>
        <taxon>Aconoidasida</taxon>
        <taxon>Haemosporida</taxon>
        <taxon>Plasmodiidae</taxon>
        <taxon>Plasmodium</taxon>
        <taxon>Plasmodium (Plasmodium)</taxon>
    </lineage>
</organism>